<sequence>MRSSGIPAAAHSAGSSTRLAEAADVDNEAAGDEANPKVTFLPSATRPHSGRGGIRGPRTAAKPNRITDRPCGERISILPVELECGNEQLGPPPGIGRCVAYIPTQGSAG</sequence>
<feature type="region of interest" description="Disordered" evidence="1">
    <location>
        <begin position="1"/>
        <end position="68"/>
    </location>
</feature>
<dbReference type="EMBL" id="BAAATL010000053">
    <property type="protein sequence ID" value="GAA2511759.1"/>
    <property type="molecule type" value="Genomic_DNA"/>
</dbReference>
<reference evidence="2 3" key="1">
    <citation type="journal article" date="2019" name="Int. J. Syst. Evol. Microbiol.">
        <title>The Global Catalogue of Microorganisms (GCM) 10K type strain sequencing project: providing services to taxonomists for standard genome sequencing and annotation.</title>
        <authorList>
            <consortium name="The Broad Institute Genomics Platform"/>
            <consortium name="The Broad Institute Genome Sequencing Center for Infectious Disease"/>
            <person name="Wu L."/>
            <person name="Ma J."/>
        </authorList>
    </citation>
    <scope>NUCLEOTIDE SEQUENCE [LARGE SCALE GENOMIC DNA]</scope>
    <source>
        <strain evidence="2 3">JCM 6923</strain>
    </source>
</reference>
<keyword evidence="3" id="KW-1185">Reference proteome</keyword>
<dbReference type="Proteomes" id="UP001501721">
    <property type="component" value="Unassembled WGS sequence"/>
</dbReference>
<proteinExistence type="predicted"/>
<organism evidence="2 3">
    <name type="scientific">Streptomyces graminearus</name>
    <dbReference type="NCBI Taxonomy" id="284030"/>
    <lineage>
        <taxon>Bacteria</taxon>
        <taxon>Bacillati</taxon>
        <taxon>Actinomycetota</taxon>
        <taxon>Actinomycetes</taxon>
        <taxon>Kitasatosporales</taxon>
        <taxon>Streptomycetaceae</taxon>
        <taxon>Streptomyces</taxon>
    </lineage>
</organism>
<evidence type="ECO:0000256" key="1">
    <source>
        <dbReference type="SAM" id="MobiDB-lite"/>
    </source>
</evidence>
<evidence type="ECO:0000313" key="3">
    <source>
        <dbReference type="Proteomes" id="UP001501721"/>
    </source>
</evidence>
<evidence type="ECO:0000313" key="2">
    <source>
        <dbReference type="EMBL" id="GAA2511759.1"/>
    </source>
</evidence>
<comment type="caution">
    <text evidence="2">The sequence shown here is derived from an EMBL/GenBank/DDBJ whole genome shotgun (WGS) entry which is preliminary data.</text>
</comment>
<accession>A0ABN3N093</accession>
<protein>
    <submittedName>
        <fullName evidence="2">Uncharacterized protein</fullName>
    </submittedName>
</protein>
<name>A0ABN3N093_9ACTN</name>
<gene>
    <name evidence="2" type="ORF">GCM10010422_74740</name>
</gene>